<name>A0ABD3GHT7_9MARC</name>
<evidence type="ECO:0000256" key="2">
    <source>
        <dbReference type="SAM" id="Phobius"/>
    </source>
</evidence>
<feature type="transmembrane region" description="Helical" evidence="2">
    <location>
        <begin position="61"/>
        <end position="83"/>
    </location>
</feature>
<feature type="compositionally biased region" description="Polar residues" evidence="1">
    <location>
        <begin position="337"/>
        <end position="347"/>
    </location>
</feature>
<proteinExistence type="predicted"/>
<feature type="transmembrane region" description="Helical" evidence="2">
    <location>
        <begin position="28"/>
        <end position="49"/>
    </location>
</feature>
<dbReference type="Proteomes" id="UP001633002">
    <property type="component" value="Unassembled WGS sequence"/>
</dbReference>
<feature type="compositionally biased region" description="Polar residues" evidence="1">
    <location>
        <begin position="355"/>
        <end position="366"/>
    </location>
</feature>
<feature type="transmembrane region" description="Helical" evidence="2">
    <location>
        <begin position="158"/>
        <end position="175"/>
    </location>
</feature>
<gene>
    <name evidence="3" type="ORF">R1sor_027419</name>
</gene>
<keyword evidence="2" id="KW-0812">Transmembrane</keyword>
<evidence type="ECO:0000313" key="4">
    <source>
        <dbReference type="Proteomes" id="UP001633002"/>
    </source>
</evidence>
<evidence type="ECO:0000313" key="3">
    <source>
        <dbReference type="EMBL" id="KAL3677471.1"/>
    </source>
</evidence>
<protein>
    <submittedName>
        <fullName evidence="3">Uncharacterized protein</fullName>
    </submittedName>
</protein>
<organism evidence="3 4">
    <name type="scientific">Riccia sorocarpa</name>
    <dbReference type="NCBI Taxonomy" id="122646"/>
    <lineage>
        <taxon>Eukaryota</taxon>
        <taxon>Viridiplantae</taxon>
        <taxon>Streptophyta</taxon>
        <taxon>Embryophyta</taxon>
        <taxon>Marchantiophyta</taxon>
        <taxon>Marchantiopsida</taxon>
        <taxon>Marchantiidae</taxon>
        <taxon>Marchantiales</taxon>
        <taxon>Ricciaceae</taxon>
        <taxon>Riccia</taxon>
    </lineage>
</organism>
<feature type="transmembrane region" description="Helical" evidence="2">
    <location>
        <begin position="103"/>
        <end position="123"/>
    </location>
</feature>
<keyword evidence="2" id="KW-0472">Membrane</keyword>
<dbReference type="EMBL" id="JBJQOH010000008">
    <property type="protein sequence ID" value="KAL3677471.1"/>
    <property type="molecule type" value="Genomic_DNA"/>
</dbReference>
<dbReference type="PANTHER" id="PTHR36329">
    <property type="entry name" value="TRANSMEMBRANE PROTEIN"/>
    <property type="match status" value="1"/>
</dbReference>
<evidence type="ECO:0000256" key="1">
    <source>
        <dbReference type="SAM" id="MobiDB-lite"/>
    </source>
</evidence>
<dbReference type="AlphaFoldDB" id="A0ABD3GHT7"/>
<keyword evidence="4" id="KW-1185">Reference proteome</keyword>
<reference evidence="3 4" key="1">
    <citation type="submission" date="2024-09" db="EMBL/GenBank/DDBJ databases">
        <title>Chromosome-scale assembly of Riccia sorocarpa.</title>
        <authorList>
            <person name="Paukszto L."/>
        </authorList>
    </citation>
    <scope>NUCLEOTIDE SEQUENCE [LARGE SCALE GENOMIC DNA]</scope>
    <source>
        <strain evidence="3">LP-2024</strain>
        <tissue evidence="3">Aerial parts of the thallus</tissue>
    </source>
</reference>
<accession>A0ABD3GHT7</accession>
<sequence>MDAAIDQGKKSLLTNPAEWEESYRPLPFLFFGLLVVWVILVGVWTINTWNKRRWQTSNLQWVLTAVPVLKALVLGLSFAFWYSCLNLSSCSFWVAFGVFVSRIFFETSCFIAFLLISHGYCIMHEQLSITERRSIAGLASLLYLTLTGYKAAVPQFTVLVVLIYIVILYVIFLHVSRNLTILREQLQHIQDEGVHMMHTAIYTKYTMFKKFQGAMLMMVVAEVLMHARAEGVANEYWMRLLVREWTEIAIFFYIGWTFRSREGTPFFTVIPTLNVSGQRILPPIYSVEMNEKQFNNLDFKEWHIGVPSSLPKNGTTHRPMLVIVQNPGMSFGEDLRSTSSKTNSIPQKSALGDQLRSTGSLTSTISSNSAPLSTAVEYGRNTTTSHNSSYICRNHSLNSLLRSVRGSNEPSCLKSTFSGSVADMKSEDEDSVKLSVKDVVVDVNGLKKYSLVPTGVETRSKGETVELQSLLPH</sequence>
<comment type="caution">
    <text evidence="3">The sequence shown here is derived from an EMBL/GenBank/DDBJ whole genome shotgun (WGS) entry which is preliminary data.</text>
</comment>
<keyword evidence="2" id="KW-1133">Transmembrane helix</keyword>
<dbReference type="PANTHER" id="PTHR36329:SF1">
    <property type="entry name" value="TRANSMEMBRANE PROTEIN"/>
    <property type="match status" value="1"/>
</dbReference>
<feature type="region of interest" description="Disordered" evidence="1">
    <location>
        <begin position="335"/>
        <end position="366"/>
    </location>
</feature>